<gene>
    <name evidence="1" type="ORF">PPENT_87.1.T0770109</name>
</gene>
<dbReference type="AlphaFoldDB" id="A0A8S1W0S6"/>
<dbReference type="OrthoDB" id="10404569at2759"/>
<reference evidence="1" key="1">
    <citation type="submission" date="2021-01" db="EMBL/GenBank/DDBJ databases">
        <authorList>
            <consortium name="Genoscope - CEA"/>
            <person name="William W."/>
        </authorList>
    </citation>
    <scope>NUCLEOTIDE SEQUENCE</scope>
</reference>
<sequence length="100" mass="11866">MGSKPTVPESTLNFLFTQSIAVDEDMANFTISLLNVYKLSILMQRLQVNRHQMFLGISKQKLQKMVKNRLFIQKRMEMAFSMKNHVNQYQINQRIMLRLE</sequence>
<keyword evidence="2" id="KW-1185">Reference proteome</keyword>
<evidence type="ECO:0000313" key="1">
    <source>
        <dbReference type="EMBL" id="CAD8181862.1"/>
    </source>
</evidence>
<dbReference type="EMBL" id="CAJJDO010000077">
    <property type="protein sequence ID" value="CAD8181862.1"/>
    <property type="molecule type" value="Genomic_DNA"/>
</dbReference>
<dbReference type="Proteomes" id="UP000689195">
    <property type="component" value="Unassembled WGS sequence"/>
</dbReference>
<comment type="caution">
    <text evidence="1">The sequence shown here is derived from an EMBL/GenBank/DDBJ whole genome shotgun (WGS) entry which is preliminary data.</text>
</comment>
<organism evidence="1 2">
    <name type="scientific">Paramecium pentaurelia</name>
    <dbReference type="NCBI Taxonomy" id="43138"/>
    <lineage>
        <taxon>Eukaryota</taxon>
        <taxon>Sar</taxon>
        <taxon>Alveolata</taxon>
        <taxon>Ciliophora</taxon>
        <taxon>Intramacronucleata</taxon>
        <taxon>Oligohymenophorea</taxon>
        <taxon>Peniculida</taxon>
        <taxon>Parameciidae</taxon>
        <taxon>Paramecium</taxon>
    </lineage>
</organism>
<name>A0A8S1W0S6_9CILI</name>
<accession>A0A8S1W0S6</accession>
<protein>
    <submittedName>
        <fullName evidence="1">Uncharacterized protein</fullName>
    </submittedName>
</protein>
<evidence type="ECO:0000313" key="2">
    <source>
        <dbReference type="Proteomes" id="UP000689195"/>
    </source>
</evidence>
<proteinExistence type="predicted"/>